<evidence type="ECO:0000256" key="1">
    <source>
        <dbReference type="SAM" id="MobiDB-lite"/>
    </source>
</evidence>
<sequence>MEAKVSIVGACQRQTIHRDTDAYTSSPRPKPKKPHDAHSTTTSYKTT</sequence>
<name>A0A0A9HBX6_ARUDO</name>
<reference evidence="2" key="1">
    <citation type="submission" date="2014-09" db="EMBL/GenBank/DDBJ databases">
        <authorList>
            <person name="Magalhaes I.L.F."/>
            <person name="Oliveira U."/>
            <person name="Santos F.R."/>
            <person name="Vidigal T.H.D.A."/>
            <person name="Brescovit A.D."/>
            <person name="Santos A.J."/>
        </authorList>
    </citation>
    <scope>NUCLEOTIDE SEQUENCE</scope>
    <source>
        <tissue evidence="2">Shoot tissue taken approximately 20 cm above the soil surface</tissue>
    </source>
</reference>
<proteinExistence type="predicted"/>
<evidence type="ECO:0000313" key="2">
    <source>
        <dbReference type="EMBL" id="JAE34650.1"/>
    </source>
</evidence>
<accession>A0A0A9HBX6</accession>
<protein>
    <submittedName>
        <fullName evidence="2">Uncharacterized protein</fullName>
    </submittedName>
</protein>
<dbReference type="AlphaFoldDB" id="A0A0A9HBX6"/>
<dbReference type="EMBL" id="GBRH01163246">
    <property type="protein sequence ID" value="JAE34650.1"/>
    <property type="molecule type" value="Transcribed_RNA"/>
</dbReference>
<feature type="region of interest" description="Disordered" evidence="1">
    <location>
        <begin position="1"/>
        <end position="47"/>
    </location>
</feature>
<reference evidence="2" key="2">
    <citation type="journal article" date="2015" name="Data Brief">
        <title>Shoot transcriptome of the giant reed, Arundo donax.</title>
        <authorList>
            <person name="Barrero R.A."/>
            <person name="Guerrero F.D."/>
            <person name="Moolhuijzen P."/>
            <person name="Goolsby J.A."/>
            <person name="Tidwell J."/>
            <person name="Bellgard S.E."/>
            <person name="Bellgard M.I."/>
        </authorList>
    </citation>
    <scope>NUCLEOTIDE SEQUENCE</scope>
    <source>
        <tissue evidence="2">Shoot tissue taken approximately 20 cm above the soil surface</tissue>
    </source>
</reference>
<organism evidence="2">
    <name type="scientific">Arundo donax</name>
    <name type="common">Giant reed</name>
    <name type="synonym">Donax arundinaceus</name>
    <dbReference type="NCBI Taxonomy" id="35708"/>
    <lineage>
        <taxon>Eukaryota</taxon>
        <taxon>Viridiplantae</taxon>
        <taxon>Streptophyta</taxon>
        <taxon>Embryophyta</taxon>
        <taxon>Tracheophyta</taxon>
        <taxon>Spermatophyta</taxon>
        <taxon>Magnoliopsida</taxon>
        <taxon>Liliopsida</taxon>
        <taxon>Poales</taxon>
        <taxon>Poaceae</taxon>
        <taxon>PACMAD clade</taxon>
        <taxon>Arundinoideae</taxon>
        <taxon>Arundineae</taxon>
        <taxon>Arundo</taxon>
    </lineage>
</organism>